<sequence>MARTKNEALHVKRKSQILAAARKCFIANGIHTTSMQEICKTSKISPGALYRYYPSKQAIIEAIAAHEHQQNQELIEFLRDAKDPVVGLQQALPDTLDTLLNKDFARLMIEISTEASRNKDVHRVFSEVEDQFKRELIEIFVSAQQNKGLPKSVNVPEAIYIVLALFDGITSQTANDAAPDRKQLTSNLDKMIATLFQQ</sequence>
<evidence type="ECO:0000256" key="3">
    <source>
        <dbReference type="ARBA" id="ARBA00023125"/>
    </source>
</evidence>
<reference evidence="7" key="1">
    <citation type="journal article" date="2014" name="Int. J. Syst. Evol. Microbiol.">
        <title>Complete genome of a new Firmicutes species belonging to the dominant human colonic microbiota ('Ruminococcus bicirculans') reveals two chromosomes and a selective capacity to utilize plant glucans.</title>
        <authorList>
            <consortium name="NISC Comparative Sequencing Program"/>
            <person name="Wegmann U."/>
            <person name="Louis P."/>
            <person name="Goesmann A."/>
            <person name="Henrissat B."/>
            <person name="Duncan S.H."/>
            <person name="Flint H.J."/>
        </authorList>
    </citation>
    <scope>NUCLEOTIDE SEQUENCE</scope>
    <source>
        <strain evidence="7">NBRC 107169</strain>
    </source>
</reference>
<keyword evidence="3 5" id="KW-0238">DNA-binding</keyword>
<dbReference type="PRINTS" id="PR00455">
    <property type="entry name" value="HTHTETR"/>
</dbReference>
<dbReference type="Proteomes" id="UP001161405">
    <property type="component" value="Unassembled WGS sequence"/>
</dbReference>
<reference evidence="7" key="2">
    <citation type="submission" date="2023-01" db="EMBL/GenBank/DDBJ databases">
        <title>Draft genome sequence of Maritalea porphyrae strain NBRC 107169.</title>
        <authorList>
            <person name="Sun Q."/>
            <person name="Mori K."/>
        </authorList>
    </citation>
    <scope>NUCLEOTIDE SEQUENCE</scope>
    <source>
        <strain evidence="7">NBRC 107169</strain>
    </source>
</reference>
<gene>
    <name evidence="7" type="ORF">GCM10007879_06630</name>
</gene>
<dbReference type="EMBL" id="BSNI01000001">
    <property type="protein sequence ID" value="GLQ16414.1"/>
    <property type="molecule type" value="Genomic_DNA"/>
</dbReference>
<dbReference type="PANTHER" id="PTHR47506">
    <property type="entry name" value="TRANSCRIPTIONAL REGULATORY PROTEIN"/>
    <property type="match status" value="1"/>
</dbReference>
<dbReference type="InterPro" id="IPR009057">
    <property type="entry name" value="Homeodomain-like_sf"/>
</dbReference>
<dbReference type="SUPFAM" id="SSF48498">
    <property type="entry name" value="Tetracyclin repressor-like, C-terminal domain"/>
    <property type="match status" value="1"/>
</dbReference>
<evidence type="ECO:0000256" key="5">
    <source>
        <dbReference type="PROSITE-ProRule" id="PRU00335"/>
    </source>
</evidence>
<dbReference type="Gene3D" id="1.10.357.10">
    <property type="entry name" value="Tetracycline Repressor, domain 2"/>
    <property type="match status" value="1"/>
</dbReference>
<evidence type="ECO:0000259" key="6">
    <source>
        <dbReference type="PROSITE" id="PS50977"/>
    </source>
</evidence>
<protein>
    <recommendedName>
        <fullName evidence="6">HTH tetR-type domain-containing protein</fullName>
    </recommendedName>
</protein>
<keyword evidence="8" id="KW-1185">Reference proteome</keyword>
<evidence type="ECO:0000313" key="8">
    <source>
        <dbReference type="Proteomes" id="UP001161405"/>
    </source>
</evidence>
<feature type="domain" description="HTH tetR-type" evidence="6">
    <location>
        <begin position="11"/>
        <end position="71"/>
    </location>
</feature>
<evidence type="ECO:0000256" key="1">
    <source>
        <dbReference type="ARBA" id="ARBA00022491"/>
    </source>
</evidence>
<organism evidence="7 8">
    <name type="scientific">Maritalea porphyrae</name>
    <dbReference type="NCBI Taxonomy" id="880732"/>
    <lineage>
        <taxon>Bacteria</taxon>
        <taxon>Pseudomonadati</taxon>
        <taxon>Pseudomonadota</taxon>
        <taxon>Alphaproteobacteria</taxon>
        <taxon>Hyphomicrobiales</taxon>
        <taxon>Devosiaceae</taxon>
        <taxon>Maritalea</taxon>
    </lineage>
</organism>
<evidence type="ECO:0000256" key="4">
    <source>
        <dbReference type="ARBA" id="ARBA00023163"/>
    </source>
</evidence>
<name>A0ABQ5UMG5_9HYPH</name>
<dbReference type="InterPro" id="IPR001647">
    <property type="entry name" value="HTH_TetR"/>
</dbReference>
<dbReference type="InterPro" id="IPR039538">
    <property type="entry name" value="BetI_C"/>
</dbReference>
<dbReference type="Pfam" id="PF13977">
    <property type="entry name" value="TetR_C_6"/>
    <property type="match status" value="1"/>
</dbReference>
<evidence type="ECO:0000313" key="7">
    <source>
        <dbReference type="EMBL" id="GLQ16414.1"/>
    </source>
</evidence>
<dbReference type="PROSITE" id="PS50977">
    <property type="entry name" value="HTH_TETR_2"/>
    <property type="match status" value="1"/>
</dbReference>
<feature type="DNA-binding region" description="H-T-H motif" evidence="5">
    <location>
        <begin position="34"/>
        <end position="53"/>
    </location>
</feature>
<dbReference type="Pfam" id="PF00440">
    <property type="entry name" value="TetR_N"/>
    <property type="match status" value="1"/>
</dbReference>
<dbReference type="RefSeq" id="WP_284362014.1">
    <property type="nucleotide sequence ID" value="NZ_BSNI01000001.1"/>
</dbReference>
<dbReference type="PANTHER" id="PTHR47506:SF6">
    <property type="entry name" value="HTH-TYPE TRANSCRIPTIONAL REPRESSOR NEMR"/>
    <property type="match status" value="1"/>
</dbReference>
<evidence type="ECO:0000256" key="2">
    <source>
        <dbReference type="ARBA" id="ARBA00023015"/>
    </source>
</evidence>
<dbReference type="Gene3D" id="1.10.10.60">
    <property type="entry name" value="Homeodomain-like"/>
    <property type="match status" value="1"/>
</dbReference>
<dbReference type="InterPro" id="IPR036271">
    <property type="entry name" value="Tet_transcr_reg_TetR-rel_C_sf"/>
</dbReference>
<dbReference type="SUPFAM" id="SSF46689">
    <property type="entry name" value="Homeodomain-like"/>
    <property type="match status" value="1"/>
</dbReference>
<accession>A0ABQ5UMG5</accession>
<proteinExistence type="predicted"/>
<keyword evidence="2" id="KW-0805">Transcription regulation</keyword>
<keyword evidence="1" id="KW-0678">Repressor</keyword>
<comment type="caution">
    <text evidence="7">The sequence shown here is derived from an EMBL/GenBank/DDBJ whole genome shotgun (WGS) entry which is preliminary data.</text>
</comment>
<keyword evidence="4" id="KW-0804">Transcription</keyword>